<organism evidence="7 8">
    <name type="scientific">Cylindrotheca closterium</name>
    <dbReference type="NCBI Taxonomy" id="2856"/>
    <lineage>
        <taxon>Eukaryota</taxon>
        <taxon>Sar</taxon>
        <taxon>Stramenopiles</taxon>
        <taxon>Ochrophyta</taxon>
        <taxon>Bacillariophyta</taxon>
        <taxon>Bacillariophyceae</taxon>
        <taxon>Bacillariophycidae</taxon>
        <taxon>Bacillariales</taxon>
        <taxon>Bacillariaceae</taxon>
        <taxon>Cylindrotheca</taxon>
    </lineage>
</organism>
<dbReference type="PANTHER" id="PTHR10015">
    <property type="entry name" value="HEAT SHOCK TRANSCRIPTION FACTOR"/>
    <property type="match status" value="1"/>
</dbReference>
<dbReference type="SUPFAM" id="SSF46785">
    <property type="entry name" value="Winged helix' DNA-binding domain"/>
    <property type="match status" value="1"/>
</dbReference>
<name>A0AAD2GEP1_9STRA</name>
<dbReference type="EMBL" id="CAKOGP040002524">
    <property type="protein sequence ID" value="CAJ1970474.1"/>
    <property type="molecule type" value="Genomic_DNA"/>
</dbReference>
<dbReference type="InterPro" id="IPR036388">
    <property type="entry name" value="WH-like_DNA-bd_sf"/>
</dbReference>
<dbReference type="AlphaFoldDB" id="A0AAD2GEP1"/>
<dbReference type="GO" id="GO:0003700">
    <property type="term" value="F:DNA-binding transcription factor activity"/>
    <property type="evidence" value="ECO:0007669"/>
    <property type="project" value="InterPro"/>
</dbReference>
<reference evidence="7" key="1">
    <citation type="submission" date="2023-08" db="EMBL/GenBank/DDBJ databases">
        <authorList>
            <person name="Audoor S."/>
            <person name="Bilcke G."/>
        </authorList>
    </citation>
    <scope>NUCLEOTIDE SEQUENCE</scope>
</reference>
<dbReference type="Pfam" id="PF00447">
    <property type="entry name" value="HSF_DNA-bind"/>
    <property type="match status" value="1"/>
</dbReference>
<accession>A0AAD2GEP1</accession>
<keyword evidence="8" id="KW-1185">Reference proteome</keyword>
<keyword evidence="3" id="KW-0539">Nucleus</keyword>
<dbReference type="PANTHER" id="PTHR10015:SF206">
    <property type="entry name" value="HSF-TYPE DNA-BINDING DOMAIN-CONTAINING PROTEIN"/>
    <property type="match status" value="1"/>
</dbReference>
<dbReference type="GO" id="GO:0043565">
    <property type="term" value="F:sequence-specific DNA binding"/>
    <property type="evidence" value="ECO:0007669"/>
    <property type="project" value="InterPro"/>
</dbReference>
<evidence type="ECO:0000313" key="7">
    <source>
        <dbReference type="EMBL" id="CAJ1970474.1"/>
    </source>
</evidence>
<keyword evidence="2" id="KW-0238">DNA-binding</keyword>
<evidence type="ECO:0000256" key="2">
    <source>
        <dbReference type="ARBA" id="ARBA00023125"/>
    </source>
</evidence>
<comment type="caution">
    <text evidence="7">The sequence shown here is derived from an EMBL/GenBank/DDBJ whole genome shotgun (WGS) entry which is preliminary data.</text>
</comment>
<dbReference type="Proteomes" id="UP001295423">
    <property type="component" value="Unassembled WGS sequence"/>
</dbReference>
<comment type="similarity">
    <text evidence="4">Belongs to the HSF family.</text>
</comment>
<evidence type="ECO:0000259" key="6">
    <source>
        <dbReference type="SMART" id="SM00415"/>
    </source>
</evidence>
<feature type="region of interest" description="Disordered" evidence="5">
    <location>
        <begin position="116"/>
        <end position="147"/>
    </location>
</feature>
<comment type="subcellular location">
    <subcellularLocation>
        <location evidence="1">Nucleus</location>
    </subcellularLocation>
</comment>
<evidence type="ECO:0000313" key="8">
    <source>
        <dbReference type="Proteomes" id="UP001295423"/>
    </source>
</evidence>
<proteinExistence type="inferred from homology"/>
<dbReference type="FunFam" id="1.10.10.10:FF:000479">
    <property type="entry name" value="Predicted protein"/>
    <property type="match status" value="1"/>
</dbReference>
<sequence>MPKAPLKFPAKLYRILNTPEFNDIICWQPHGRSWRVLQQSRFEKEVLPVFFRHGRYASFIRQVNGWGFRRIQSGPDFSSYYHESFVRDSPESCRRMRRPTIQELADRKNADFDSTPNFCLPPAVQQPSKDEKNIEKAAAAALPPSSEAPPRNYMSNLVSRLLLCTSEEKGTLLSSELEALEEQRTSILQSLELLNRNDRRPAPLSYDASSFALQMRADELMKLSLRSQLLTCRAADGR</sequence>
<gene>
    <name evidence="7" type="ORF">CYCCA115_LOCUS24490</name>
</gene>
<evidence type="ECO:0000256" key="5">
    <source>
        <dbReference type="SAM" id="MobiDB-lite"/>
    </source>
</evidence>
<dbReference type="Gene3D" id="1.10.10.10">
    <property type="entry name" value="Winged helix-like DNA-binding domain superfamily/Winged helix DNA-binding domain"/>
    <property type="match status" value="1"/>
</dbReference>
<dbReference type="GO" id="GO:0005634">
    <property type="term" value="C:nucleus"/>
    <property type="evidence" value="ECO:0007669"/>
    <property type="project" value="UniProtKB-SubCell"/>
</dbReference>
<dbReference type="InterPro" id="IPR000232">
    <property type="entry name" value="HSF_DNA-bd"/>
</dbReference>
<evidence type="ECO:0000256" key="3">
    <source>
        <dbReference type="ARBA" id="ARBA00023242"/>
    </source>
</evidence>
<dbReference type="PRINTS" id="PR00056">
    <property type="entry name" value="HSFDOMAIN"/>
</dbReference>
<protein>
    <recommendedName>
        <fullName evidence="6">HSF-type DNA-binding domain-containing protein</fullName>
    </recommendedName>
</protein>
<evidence type="ECO:0000256" key="1">
    <source>
        <dbReference type="ARBA" id="ARBA00004123"/>
    </source>
</evidence>
<dbReference type="InterPro" id="IPR036390">
    <property type="entry name" value="WH_DNA-bd_sf"/>
</dbReference>
<dbReference type="SMART" id="SM00415">
    <property type="entry name" value="HSF"/>
    <property type="match status" value="1"/>
</dbReference>
<feature type="domain" description="HSF-type DNA-binding" evidence="6">
    <location>
        <begin position="4"/>
        <end position="99"/>
    </location>
</feature>
<feature type="compositionally biased region" description="Low complexity" evidence="5">
    <location>
        <begin position="137"/>
        <end position="147"/>
    </location>
</feature>
<evidence type="ECO:0000256" key="4">
    <source>
        <dbReference type="RuleBase" id="RU004020"/>
    </source>
</evidence>